<organism evidence="1 2">
    <name type="scientific">Lacihabitans soyangensis</name>
    <dbReference type="NCBI Taxonomy" id="869394"/>
    <lineage>
        <taxon>Bacteria</taxon>
        <taxon>Pseudomonadati</taxon>
        <taxon>Bacteroidota</taxon>
        <taxon>Cytophagia</taxon>
        <taxon>Cytophagales</taxon>
        <taxon>Leadbetterellaceae</taxon>
        <taxon>Lacihabitans</taxon>
    </lineage>
</organism>
<name>A0AAE3H1R5_9BACT</name>
<protein>
    <submittedName>
        <fullName evidence="1">Uncharacterized protein</fullName>
    </submittedName>
</protein>
<dbReference type="AlphaFoldDB" id="A0AAE3H1R5"/>
<dbReference type="EMBL" id="RJUF01000013">
    <property type="protein sequence ID" value="MCP9762665.1"/>
    <property type="molecule type" value="Genomic_DNA"/>
</dbReference>
<keyword evidence="2" id="KW-1185">Reference proteome</keyword>
<comment type="caution">
    <text evidence="1">The sequence shown here is derived from an EMBL/GenBank/DDBJ whole genome shotgun (WGS) entry which is preliminary data.</text>
</comment>
<gene>
    <name evidence="1" type="ORF">EGI31_06830</name>
</gene>
<dbReference type="Proteomes" id="UP001204144">
    <property type="component" value="Unassembled WGS sequence"/>
</dbReference>
<evidence type="ECO:0000313" key="1">
    <source>
        <dbReference type="EMBL" id="MCP9762665.1"/>
    </source>
</evidence>
<accession>A0AAE3H1R5</accession>
<evidence type="ECO:0000313" key="2">
    <source>
        <dbReference type="Proteomes" id="UP001204144"/>
    </source>
</evidence>
<reference evidence="1 2" key="1">
    <citation type="submission" date="2018-11" db="EMBL/GenBank/DDBJ databases">
        <title>Novel bacteria species description.</title>
        <authorList>
            <person name="Han J.-H."/>
        </authorList>
    </citation>
    <scope>NUCLEOTIDE SEQUENCE [LARGE SCALE GENOMIC DNA]</scope>
    <source>
        <strain evidence="1 2">KCTC23259</strain>
    </source>
</reference>
<sequence>MIYLKEANDNLREILTKFREDKKGKHISEHIIASEIALSLSDLFLINGREISSEEKEWFRAGIYLDYIFGGSPWEEILVRYNKVCLELQNLGQL</sequence>
<proteinExistence type="predicted"/>